<dbReference type="VEuPathDB" id="FungiDB:RhiirFUN_011896"/>
<dbReference type="Proteomes" id="UP000232722">
    <property type="component" value="Unassembled WGS sequence"/>
</dbReference>
<evidence type="ECO:0000256" key="1">
    <source>
        <dbReference type="SAM" id="MobiDB-lite"/>
    </source>
</evidence>
<dbReference type="AlphaFoldDB" id="A0A2N0PCT5"/>
<sequence length="73" mass="8523">MSIKACYNVQRSYNYEVSAYSTRKRKHNSPSTPNKPVIRPEVDQKYPQISFSKKLKVAFKELDDENPRNSGEK</sequence>
<dbReference type="VEuPathDB" id="FungiDB:FUN_014733"/>
<protein>
    <submittedName>
        <fullName evidence="2">Uncharacterized protein</fullName>
    </submittedName>
</protein>
<evidence type="ECO:0000313" key="2">
    <source>
        <dbReference type="EMBL" id="PKC04637.1"/>
    </source>
</evidence>
<proteinExistence type="predicted"/>
<reference evidence="2 3" key="1">
    <citation type="submission" date="2016-04" db="EMBL/GenBank/DDBJ databases">
        <title>Genome analyses suggest a sexual origin of heterokaryosis in a supposedly ancient asexual fungus.</title>
        <authorList>
            <person name="Ropars J."/>
            <person name="Sedzielewska K."/>
            <person name="Noel J."/>
            <person name="Charron P."/>
            <person name="Farinelli L."/>
            <person name="Marton T."/>
            <person name="Kruger M."/>
            <person name="Pelin A."/>
            <person name="Brachmann A."/>
            <person name="Corradi N."/>
        </authorList>
    </citation>
    <scope>NUCLEOTIDE SEQUENCE [LARGE SCALE GENOMIC DNA]</scope>
    <source>
        <strain evidence="2 3">A5</strain>
    </source>
</reference>
<dbReference type="EMBL" id="LLXJ01000979">
    <property type="protein sequence ID" value="PKC04637.1"/>
    <property type="molecule type" value="Genomic_DNA"/>
</dbReference>
<accession>A0A2N0PCT5</accession>
<name>A0A2N0PCT5_9GLOM</name>
<comment type="caution">
    <text evidence="2">The sequence shown here is derived from an EMBL/GenBank/DDBJ whole genome shotgun (WGS) entry which is preliminary data.</text>
</comment>
<evidence type="ECO:0000313" key="3">
    <source>
        <dbReference type="Proteomes" id="UP000232722"/>
    </source>
</evidence>
<reference evidence="2 3" key="2">
    <citation type="submission" date="2017-09" db="EMBL/GenBank/DDBJ databases">
        <title>Extensive intraspecific genome diversity in a model arbuscular mycorrhizal fungus.</title>
        <authorList>
            <person name="Chen E.C."/>
            <person name="Morin E."/>
            <person name="Beaudet D."/>
            <person name="Noel J."/>
            <person name="Ndikumana S."/>
            <person name="Charron P."/>
            <person name="St-Onge C."/>
            <person name="Giorgi J."/>
            <person name="Grigoriev I.V."/>
            <person name="Roux C."/>
            <person name="Martin F.M."/>
            <person name="Corradi N."/>
        </authorList>
    </citation>
    <scope>NUCLEOTIDE SEQUENCE [LARGE SCALE GENOMIC DNA]</scope>
    <source>
        <strain evidence="2 3">A5</strain>
    </source>
</reference>
<gene>
    <name evidence="2" type="ORF">RhiirA5_362150</name>
</gene>
<feature type="region of interest" description="Disordered" evidence="1">
    <location>
        <begin position="20"/>
        <end position="44"/>
    </location>
</feature>
<organism evidence="2 3">
    <name type="scientific">Rhizophagus irregularis</name>
    <dbReference type="NCBI Taxonomy" id="588596"/>
    <lineage>
        <taxon>Eukaryota</taxon>
        <taxon>Fungi</taxon>
        <taxon>Fungi incertae sedis</taxon>
        <taxon>Mucoromycota</taxon>
        <taxon>Glomeromycotina</taxon>
        <taxon>Glomeromycetes</taxon>
        <taxon>Glomerales</taxon>
        <taxon>Glomeraceae</taxon>
        <taxon>Rhizophagus</taxon>
    </lineage>
</organism>